<dbReference type="InterPro" id="IPR024072">
    <property type="entry name" value="DHFR-like_dom_sf"/>
</dbReference>
<evidence type="ECO:0000313" key="10">
    <source>
        <dbReference type="EMBL" id="KRM13790.1"/>
    </source>
</evidence>
<dbReference type="STRING" id="1423735.FC15_GL000961"/>
<dbReference type="PRINTS" id="PR00070">
    <property type="entry name" value="DHFR"/>
</dbReference>
<evidence type="ECO:0000256" key="3">
    <source>
        <dbReference type="ARBA" id="ARBA00012856"/>
    </source>
</evidence>
<organism evidence="10 11">
    <name type="scientific">Lapidilactobacillus concavus DSM 17758</name>
    <dbReference type="NCBI Taxonomy" id="1423735"/>
    <lineage>
        <taxon>Bacteria</taxon>
        <taxon>Bacillati</taxon>
        <taxon>Bacillota</taxon>
        <taxon>Bacilli</taxon>
        <taxon>Lactobacillales</taxon>
        <taxon>Lactobacillaceae</taxon>
        <taxon>Lapidilactobacillus</taxon>
    </lineage>
</organism>
<evidence type="ECO:0000256" key="5">
    <source>
        <dbReference type="ARBA" id="ARBA00022857"/>
    </source>
</evidence>
<gene>
    <name evidence="10" type="ORF">FC15_GL000961</name>
</gene>
<dbReference type="GO" id="GO:0006730">
    <property type="term" value="P:one-carbon metabolic process"/>
    <property type="evidence" value="ECO:0007669"/>
    <property type="project" value="UniProtKB-KW"/>
</dbReference>
<dbReference type="GO" id="GO:0004146">
    <property type="term" value="F:dihydrofolate reductase activity"/>
    <property type="evidence" value="ECO:0007669"/>
    <property type="project" value="UniProtKB-EC"/>
</dbReference>
<dbReference type="GO" id="GO:0005829">
    <property type="term" value="C:cytosol"/>
    <property type="evidence" value="ECO:0007669"/>
    <property type="project" value="TreeGrafter"/>
</dbReference>
<dbReference type="PANTHER" id="PTHR48069:SF3">
    <property type="entry name" value="DIHYDROFOLATE REDUCTASE"/>
    <property type="match status" value="1"/>
</dbReference>
<keyword evidence="6 7" id="KW-0560">Oxidoreductase</keyword>
<protein>
    <recommendedName>
        <fullName evidence="3 7">Dihydrofolate reductase</fullName>
        <ecNumber evidence="3 7">1.5.1.3</ecNumber>
    </recommendedName>
</protein>
<proteinExistence type="inferred from homology"/>
<feature type="domain" description="DHFR" evidence="9">
    <location>
        <begin position="5"/>
        <end position="166"/>
    </location>
</feature>
<comment type="similarity">
    <text evidence="2 7 8">Belongs to the dihydrofolate reductase family.</text>
</comment>
<evidence type="ECO:0000256" key="1">
    <source>
        <dbReference type="ARBA" id="ARBA00004903"/>
    </source>
</evidence>
<keyword evidence="5 7" id="KW-0521">NADP</keyword>
<dbReference type="PROSITE" id="PS51330">
    <property type="entry name" value="DHFR_2"/>
    <property type="match status" value="1"/>
</dbReference>
<dbReference type="CDD" id="cd00209">
    <property type="entry name" value="DHFR"/>
    <property type="match status" value="1"/>
</dbReference>
<dbReference type="Pfam" id="PF00186">
    <property type="entry name" value="DHFR_1"/>
    <property type="match status" value="1"/>
</dbReference>
<comment type="pathway">
    <text evidence="1 7">Cofactor biosynthesis; tetrahydrofolate biosynthesis; 5,6,7,8-tetrahydrofolate from 7,8-dihydrofolate: step 1/1.</text>
</comment>
<evidence type="ECO:0000256" key="8">
    <source>
        <dbReference type="RuleBase" id="RU004474"/>
    </source>
</evidence>
<reference evidence="10 11" key="1">
    <citation type="journal article" date="2015" name="Genome Announc.">
        <title>Expanding the biotechnology potential of lactobacilli through comparative genomics of 213 strains and associated genera.</title>
        <authorList>
            <person name="Sun Z."/>
            <person name="Harris H.M."/>
            <person name="McCann A."/>
            <person name="Guo C."/>
            <person name="Argimon S."/>
            <person name="Zhang W."/>
            <person name="Yang X."/>
            <person name="Jeffery I.B."/>
            <person name="Cooney J.C."/>
            <person name="Kagawa T.F."/>
            <person name="Liu W."/>
            <person name="Song Y."/>
            <person name="Salvetti E."/>
            <person name="Wrobel A."/>
            <person name="Rasinkangas P."/>
            <person name="Parkhill J."/>
            <person name="Rea M.C."/>
            <person name="O'Sullivan O."/>
            <person name="Ritari J."/>
            <person name="Douillard F.P."/>
            <person name="Paul Ross R."/>
            <person name="Yang R."/>
            <person name="Briner A.E."/>
            <person name="Felis G.E."/>
            <person name="de Vos W.M."/>
            <person name="Barrangou R."/>
            <person name="Klaenhammer T.R."/>
            <person name="Caufield P.W."/>
            <person name="Cui Y."/>
            <person name="Zhang H."/>
            <person name="O'Toole P.W."/>
        </authorList>
    </citation>
    <scope>NUCLEOTIDE SEQUENCE [LARGE SCALE GENOMIC DNA]</scope>
    <source>
        <strain evidence="10 11">DSM 17758</strain>
    </source>
</reference>
<keyword evidence="11" id="KW-1185">Reference proteome</keyword>
<dbReference type="InterPro" id="IPR017925">
    <property type="entry name" value="DHFR_CS"/>
</dbReference>
<evidence type="ECO:0000256" key="6">
    <source>
        <dbReference type="ARBA" id="ARBA00023002"/>
    </source>
</evidence>
<dbReference type="GO" id="GO:0046452">
    <property type="term" value="P:dihydrofolate metabolic process"/>
    <property type="evidence" value="ECO:0007669"/>
    <property type="project" value="TreeGrafter"/>
</dbReference>
<dbReference type="UniPathway" id="UPA00077">
    <property type="reaction ID" value="UER00158"/>
</dbReference>
<evidence type="ECO:0000259" key="9">
    <source>
        <dbReference type="PROSITE" id="PS51330"/>
    </source>
</evidence>
<dbReference type="Gene3D" id="3.40.430.10">
    <property type="entry name" value="Dihydrofolate Reductase, subunit A"/>
    <property type="match status" value="1"/>
</dbReference>
<keyword evidence="4 7" id="KW-0554">One-carbon metabolism</keyword>
<dbReference type="InterPro" id="IPR012259">
    <property type="entry name" value="DHFR"/>
</dbReference>
<dbReference type="EC" id="1.5.1.3" evidence="3 7"/>
<dbReference type="PIRSF" id="PIRSF000194">
    <property type="entry name" value="DHFR"/>
    <property type="match status" value="1"/>
</dbReference>
<accession>A0A0R1W7D9</accession>
<dbReference type="PANTHER" id="PTHR48069">
    <property type="entry name" value="DIHYDROFOLATE REDUCTASE"/>
    <property type="match status" value="1"/>
</dbReference>
<dbReference type="EMBL" id="AZFX01000003">
    <property type="protein sequence ID" value="KRM13790.1"/>
    <property type="molecule type" value="Genomic_DNA"/>
</dbReference>
<evidence type="ECO:0000256" key="4">
    <source>
        <dbReference type="ARBA" id="ARBA00022563"/>
    </source>
</evidence>
<dbReference type="GO" id="GO:0046655">
    <property type="term" value="P:folic acid metabolic process"/>
    <property type="evidence" value="ECO:0007669"/>
    <property type="project" value="TreeGrafter"/>
</dbReference>
<comment type="catalytic activity">
    <reaction evidence="7">
        <text>(6S)-5,6,7,8-tetrahydrofolate + NADP(+) = 7,8-dihydrofolate + NADPH + H(+)</text>
        <dbReference type="Rhea" id="RHEA:15009"/>
        <dbReference type="ChEBI" id="CHEBI:15378"/>
        <dbReference type="ChEBI" id="CHEBI:57451"/>
        <dbReference type="ChEBI" id="CHEBI:57453"/>
        <dbReference type="ChEBI" id="CHEBI:57783"/>
        <dbReference type="ChEBI" id="CHEBI:58349"/>
        <dbReference type="EC" id="1.5.1.3"/>
    </reaction>
</comment>
<evidence type="ECO:0000256" key="7">
    <source>
        <dbReference type="PIRNR" id="PIRNR000194"/>
    </source>
</evidence>
<name>A0A0R1W7D9_9LACO</name>
<dbReference type="PROSITE" id="PS00075">
    <property type="entry name" value="DHFR_1"/>
    <property type="match status" value="1"/>
</dbReference>
<dbReference type="SUPFAM" id="SSF53597">
    <property type="entry name" value="Dihydrofolate reductase-like"/>
    <property type="match status" value="1"/>
</dbReference>
<dbReference type="PATRIC" id="fig|1423735.3.peg.999"/>
<dbReference type="AlphaFoldDB" id="A0A0R1W7D9"/>
<evidence type="ECO:0000313" key="11">
    <source>
        <dbReference type="Proteomes" id="UP000051315"/>
    </source>
</evidence>
<dbReference type="Proteomes" id="UP000051315">
    <property type="component" value="Unassembled WGS sequence"/>
</dbReference>
<comment type="caution">
    <text evidence="10">The sequence shown here is derived from an EMBL/GenBank/DDBJ whole genome shotgun (WGS) entry which is preliminary data.</text>
</comment>
<sequence>MDETMLSYIWAEDRTGVIGDRGRLPWHLPTEMHHFTVLTTGHPIIMGARTFRSFPKGPLPNRRNLVLTHQPAHLLGQGIEVIHDVESIYRMIDAEPAEEFFVIGGNSLFESLLPLVDKLYQTQIDHDYRGDVRMIPIPWNQFELVRQRQLPADGQTPALTFNEYRRIKGKSKVEL</sequence>
<comment type="function">
    <text evidence="7">Key enzyme in folate metabolism. Catalyzes an essential reaction for de novo glycine and purine synthesis, and for DNA precursor synthesis.</text>
</comment>
<dbReference type="GO" id="GO:0050661">
    <property type="term" value="F:NADP binding"/>
    <property type="evidence" value="ECO:0007669"/>
    <property type="project" value="InterPro"/>
</dbReference>
<dbReference type="InterPro" id="IPR001796">
    <property type="entry name" value="DHFR_dom"/>
</dbReference>
<evidence type="ECO:0000256" key="2">
    <source>
        <dbReference type="ARBA" id="ARBA00009539"/>
    </source>
</evidence>
<dbReference type="GO" id="GO:0046654">
    <property type="term" value="P:tetrahydrofolate biosynthetic process"/>
    <property type="evidence" value="ECO:0007669"/>
    <property type="project" value="UniProtKB-UniPathway"/>
</dbReference>